<gene>
    <name evidence="1" type="ORF">RHSIM_Rhsim05G0037900</name>
</gene>
<dbReference type="OrthoDB" id="1747617at2759"/>
<dbReference type="Proteomes" id="UP000626092">
    <property type="component" value="Unassembled WGS sequence"/>
</dbReference>
<sequence>MSNNIEARTLRPLFDDSWNFEPLTRDTETPAKALQKSISDHHYSNSYSTVISPLPFPPPEIPMSSIPVNGGVKPTKRRWLSNNIESRTLRPLFDNSWNFEPLARDTETPAKALQKSISDHHYSNSYSTSISPLPFPPPEIPMSSIPVNGGGKRIKWIAAKTFKAADTAEFRQMVSQLSGVKSNPISLPFVPSNSKKNMDHNHAVKVFFSLFFSPAGRPPDQHGEKILSPTGKTLSTNGQNEMENEIVGHLEETNEFLLDFVEGPNGGVSSEWAFELRDQWTVSTSYPNSNGPEVPHPHIASTQILRENMGSLGDRRNSFGSLEEHILQGHNSGSMWTVPPCSDPASGQHMPTITPTMGSSEDLTNSLAFLEDDFLEEDVSGSISWTIPTCFEPAPSQLMPSVPRTSGSSDDLGNLLPSVEECFSARHVSGFINGTFPSCSYPGPSQPMSIVAHTTGSSDALRNLLASVEEPFGAGHVSESINLTVPSCFDPAASQFLPTIPHTMPTTPQMMPLLTGRQDMGSVRTLPSQIFLC</sequence>
<evidence type="ECO:0000313" key="1">
    <source>
        <dbReference type="EMBL" id="KAF7144339.1"/>
    </source>
</evidence>
<organism evidence="1 2">
    <name type="scientific">Rhododendron simsii</name>
    <name type="common">Sims's rhododendron</name>
    <dbReference type="NCBI Taxonomy" id="118357"/>
    <lineage>
        <taxon>Eukaryota</taxon>
        <taxon>Viridiplantae</taxon>
        <taxon>Streptophyta</taxon>
        <taxon>Embryophyta</taxon>
        <taxon>Tracheophyta</taxon>
        <taxon>Spermatophyta</taxon>
        <taxon>Magnoliopsida</taxon>
        <taxon>eudicotyledons</taxon>
        <taxon>Gunneridae</taxon>
        <taxon>Pentapetalae</taxon>
        <taxon>asterids</taxon>
        <taxon>Ericales</taxon>
        <taxon>Ericaceae</taxon>
        <taxon>Ericoideae</taxon>
        <taxon>Rhodoreae</taxon>
        <taxon>Rhododendron</taxon>
    </lineage>
</organism>
<dbReference type="EMBL" id="WJXA01000005">
    <property type="protein sequence ID" value="KAF7144339.1"/>
    <property type="molecule type" value="Genomic_DNA"/>
</dbReference>
<name>A0A834LNT9_RHOSS</name>
<evidence type="ECO:0008006" key="3">
    <source>
        <dbReference type="Google" id="ProtNLM"/>
    </source>
</evidence>
<reference evidence="1" key="1">
    <citation type="submission" date="2019-11" db="EMBL/GenBank/DDBJ databases">
        <authorList>
            <person name="Liu Y."/>
            <person name="Hou J."/>
            <person name="Li T.-Q."/>
            <person name="Guan C.-H."/>
            <person name="Wu X."/>
            <person name="Wu H.-Z."/>
            <person name="Ling F."/>
            <person name="Zhang R."/>
            <person name="Shi X.-G."/>
            <person name="Ren J.-P."/>
            <person name="Chen E.-F."/>
            <person name="Sun J.-M."/>
        </authorList>
    </citation>
    <scope>NUCLEOTIDE SEQUENCE</scope>
    <source>
        <strain evidence="1">Adult_tree_wgs_1</strain>
        <tissue evidence="1">Leaves</tissue>
    </source>
</reference>
<proteinExistence type="predicted"/>
<dbReference type="AlphaFoldDB" id="A0A834LNT9"/>
<keyword evidence="2" id="KW-1185">Reference proteome</keyword>
<comment type="caution">
    <text evidence="1">The sequence shown here is derived from an EMBL/GenBank/DDBJ whole genome shotgun (WGS) entry which is preliminary data.</text>
</comment>
<evidence type="ECO:0000313" key="2">
    <source>
        <dbReference type="Proteomes" id="UP000626092"/>
    </source>
</evidence>
<accession>A0A834LNT9</accession>
<protein>
    <recommendedName>
        <fullName evidence="3">VQ domain-containing protein</fullName>
    </recommendedName>
</protein>